<dbReference type="OrthoDB" id="3532729at2"/>
<protein>
    <submittedName>
        <fullName evidence="2">PknH-like extracellular domain-containing protein</fullName>
    </submittedName>
</protein>
<dbReference type="Gene3D" id="3.40.1000.70">
    <property type="entry name" value="PknH-like extracellular domain"/>
    <property type="match status" value="1"/>
</dbReference>
<organism evidence="2 3">
    <name type="scientific">Nonomuraea jiangxiensis</name>
    <dbReference type="NCBI Taxonomy" id="633440"/>
    <lineage>
        <taxon>Bacteria</taxon>
        <taxon>Bacillati</taxon>
        <taxon>Actinomycetota</taxon>
        <taxon>Actinomycetes</taxon>
        <taxon>Streptosporangiales</taxon>
        <taxon>Streptosporangiaceae</taxon>
        <taxon>Nonomuraea</taxon>
    </lineage>
</organism>
<dbReference type="AlphaFoldDB" id="A0A1G9JD67"/>
<name>A0A1G9JD67_9ACTN</name>
<evidence type="ECO:0000313" key="2">
    <source>
        <dbReference type="EMBL" id="SDL35519.1"/>
    </source>
</evidence>
<proteinExistence type="predicted"/>
<evidence type="ECO:0000313" key="3">
    <source>
        <dbReference type="Proteomes" id="UP000199202"/>
    </source>
</evidence>
<accession>A0A1G9JD67</accession>
<gene>
    <name evidence="2" type="ORF">SAMN05421869_1257</name>
</gene>
<dbReference type="STRING" id="633440.SAMN05421869_1257"/>
<keyword evidence="3" id="KW-1185">Reference proteome</keyword>
<keyword evidence="1" id="KW-0732">Signal</keyword>
<feature type="chain" id="PRO_5011718845" evidence="1">
    <location>
        <begin position="29"/>
        <end position="219"/>
    </location>
</feature>
<sequence length="219" mass="23667">MRSIRIMVSVGAAVGVALCWPGAGTASAATDVPKGFLIYERADRPRPVVTVDGRPRWRVVNSAHGILWVNPCQDAGLGTKGRIAVRRAWLEAPAAAQMEEVALYRDVSAARKAMTDLRAALRRCAKIDDGAGDGRDVRWTGTPARIGDEALQVAMQAYHGTRPTIHGQRAVVARKGSAVFLYAHTDETSRAPSPADFRRHASDAVRMARLVCALDDVCR</sequence>
<dbReference type="InterPro" id="IPR038232">
    <property type="entry name" value="PknH-like_Extracell_sf"/>
</dbReference>
<dbReference type="Proteomes" id="UP000199202">
    <property type="component" value="Unassembled WGS sequence"/>
</dbReference>
<feature type="signal peptide" evidence="1">
    <location>
        <begin position="1"/>
        <end position="28"/>
    </location>
</feature>
<dbReference type="EMBL" id="FNDJ01000025">
    <property type="protein sequence ID" value="SDL35519.1"/>
    <property type="molecule type" value="Genomic_DNA"/>
</dbReference>
<dbReference type="RefSeq" id="WP_143044062.1">
    <property type="nucleotide sequence ID" value="NZ_FNDJ01000025.1"/>
</dbReference>
<evidence type="ECO:0000256" key="1">
    <source>
        <dbReference type="SAM" id="SignalP"/>
    </source>
</evidence>
<reference evidence="2 3" key="1">
    <citation type="submission" date="2016-10" db="EMBL/GenBank/DDBJ databases">
        <authorList>
            <person name="de Groot N.N."/>
        </authorList>
    </citation>
    <scope>NUCLEOTIDE SEQUENCE [LARGE SCALE GENOMIC DNA]</scope>
    <source>
        <strain evidence="2 3">CGMCC 4.6533</strain>
    </source>
</reference>